<keyword evidence="4" id="KW-0747">Spliceosome</keyword>
<sequence>MSEAPEIFDSLPYYDDDLEKFPILKQKVEQELARESKPPQTHHPRVPPTVTLFANNPMLQAELARIESHQTLPPLDTIRYQLPAPTSAPGTDEEWQAALKNAHAQLEHQRIRHTNLALMQTYGPNAWRIHNYLLEETAKQSEKALEDLKQLTVDVNRERKNTQTRIGTQLTSLETRWTELISSVLQIELANVALDAEIDRLNKKEAELADV</sequence>
<protein>
    <recommendedName>
        <fullName evidence="10">Breast carcinoma amplified sequence 2</fullName>
    </recommendedName>
</protein>
<dbReference type="OrthoDB" id="205794at2759"/>
<reference evidence="8 9" key="1">
    <citation type="submission" date="2014-04" db="EMBL/GenBank/DDBJ databases">
        <authorList>
            <consortium name="DOE Joint Genome Institute"/>
            <person name="Kuo A."/>
            <person name="Tarkka M."/>
            <person name="Buscot F."/>
            <person name="Kohler A."/>
            <person name="Nagy L.G."/>
            <person name="Floudas D."/>
            <person name="Copeland A."/>
            <person name="Barry K.W."/>
            <person name="Cichocki N."/>
            <person name="Veneault-Fourrey C."/>
            <person name="LaButti K."/>
            <person name="Lindquist E.A."/>
            <person name="Lipzen A."/>
            <person name="Lundell T."/>
            <person name="Morin E."/>
            <person name="Murat C."/>
            <person name="Sun H."/>
            <person name="Tunlid A."/>
            <person name="Henrissat B."/>
            <person name="Grigoriev I.V."/>
            <person name="Hibbett D.S."/>
            <person name="Martin F."/>
            <person name="Nordberg H.P."/>
            <person name="Cantor M.N."/>
            <person name="Hua S.X."/>
        </authorList>
    </citation>
    <scope>NUCLEOTIDE SEQUENCE [LARGE SCALE GENOMIC DNA]</scope>
    <source>
        <strain evidence="8 9">F 1598</strain>
    </source>
</reference>
<evidence type="ECO:0000256" key="4">
    <source>
        <dbReference type="ARBA" id="ARBA00022728"/>
    </source>
</evidence>
<dbReference type="GO" id="GO:0000974">
    <property type="term" value="C:Prp19 complex"/>
    <property type="evidence" value="ECO:0007669"/>
    <property type="project" value="TreeGrafter"/>
</dbReference>
<keyword evidence="7" id="KW-0175">Coiled coil</keyword>
<dbReference type="InterPro" id="IPR008409">
    <property type="entry name" value="SPF27"/>
</dbReference>
<reference evidence="9" key="2">
    <citation type="submission" date="2015-01" db="EMBL/GenBank/DDBJ databases">
        <title>Evolutionary Origins and Diversification of the Mycorrhizal Mutualists.</title>
        <authorList>
            <consortium name="DOE Joint Genome Institute"/>
            <consortium name="Mycorrhizal Genomics Consortium"/>
            <person name="Kohler A."/>
            <person name="Kuo A."/>
            <person name="Nagy L.G."/>
            <person name="Floudas D."/>
            <person name="Copeland A."/>
            <person name="Barry K.W."/>
            <person name="Cichocki N."/>
            <person name="Veneault-Fourrey C."/>
            <person name="LaButti K."/>
            <person name="Lindquist E.A."/>
            <person name="Lipzen A."/>
            <person name="Lundell T."/>
            <person name="Morin E."/>
            <person name="Murat C."/>
            <person name="Riley R."/>
            <person name="Ohm R."/>
            <person name="Sun H."/>
            <person name="Tunlid A."/>
            <person name="Henrissat B."/>
            <person name="Grigoriev I.V."/>
            <person name="Hibbett D.S."/>
            <person name="Martin F."/>
        </authorList>
    </citation>
    <scope>NUCLEOTIDE SEQUENCE [LARGE SCALE GENOMIC DNA]</scope>
    <source>
        <strain evidence="9">F 1598</strain>
    </source>
</reference>
<gene>
    <name evidence="8" type="ORF">PILCRDRAFT_818094</name>
</gene>
<name>A0A0C3FY01_PILCF</name>
<evidence type="ECO:0000256" key="2">
    <source>
        <dbReference type="ARBA" id="ARBA00010788"/>
    </source>
</evidence>
<keyword evidence="5" id="KW-0508">mRNA splicing</keyword>
<dbReference type="PANTHER" id="PTHR13296">
    <property type="entry name" value="BCAS2 PROTEIN"/>
    <property type="match status" value="1"/>
</dbReference>
<evidence type="ECO:0000256" key="3">
    <source>
        <dbReference type="ARBA" id="ARBA00022664"/>
    </source>
</evidence>
<dbReference type="GO" id="GO:0008380">
    <property type="term" value="P:RNA splicing"/>
    <property type="evidence" value="ECO:0007669"/>
    <property type="project" value="UniProtKB-KW"/>
</dbReference>
<keyword evidence="3" id="KW-0507">mRNA processing</keyword>
<dbReference type="Proteomes" id="UP000054166">
    <property type="component" value="Unassembled WGS sequence"/>
</dbReference>
<dbReference type="Pfam" id="PF05700">
    <property type="entry name" value="BCAS2"/>
    <property type="match status" value="1"/>
</dbReference>
<organism evidence="8 9">
    <name type="scientific">Piloderma croceum (strain F 1598)</name>
    <dbReference type="NCBI Taxonomy" id="765440"/>
    <lineage>
        <taxon>Eukaryota</taxon>
        <taxon>Fungi</taxon>
        <taxon>Dikarya</taxon>
        <taxon>Basidiomycota</taxon>
        <taxon>Agaricomycotina</taxon>
        <taxon>Agaricomycetes</taxon>
        <taxon>Agaricomycetidae</taxon>
        <taxon>Atheliales</taxon>
        <taxon>Atheliaceae</taxon>
        <taxon>Piloderma</taxon>
    </lineage>
</organism>
<evidence type="ECO:0000256" key="6">
    <source>
        <dbReference type="ARBA" id="ARBA00023242"/>
    </source>
</evidence>
<dbReference type="GO" id="GO:0071011">
    <property type="term" value="C:precatalytic spliceosome"/>
    <property type="evidence" value="ECO:0007669"/>
    <property type="project" value="TreeGrafter"/>
</dbReference>
<feature type="coiled-coil region" evidence="7">
    <location>
        <begin position="131"/>
        <end position="207"/>
    </location>
</feature>
<evidence type="ECO:0000256" key="1">
    <source>
        <dbReference type="ARBA" id="ARBA00004123"/>
    </source>
</evidence>
<dbReference type="InParanoid" id="A0A0C3FY01"/>
<evidence type="ECO:0000256" key="7">
    <source>
        <dbReference type="SAM" id="Coils"/>
    </source>
</evidence>
<keyword evidence="9" id="KW-1185">Reference proteome</keyword>
<evidence type="ECO:0000313" key="9">
    <source>
        <dbReference type="Proteomes" id="UP000054166"/>
    </source>
</evidence>
<dbReference type="GO" id="GO:0006397">
    <property type="term" value="P:mRNA processing"/>
    <property type="evidence" value="ECO:0007669"/>
    <property type="project" value="UniProtKB-KW"/>
</dbReference>
<proteinExistence type="inferred from homology"/>
<dbReference type="HOGENOM" id="CLU_082523_2_1_1"/>
<dbReference type="AlphaFoldDB" id="A0A0C3FY01"/>
<evidence type="ECO:0000313" key="8">
    <source>
        <dbReference type="EMBL" id="KIM84529.1"/>
    </source>
</evidence>
<evidence type="ECO:0000256" key="5">
    <source>
        <dbReference type="ARBA" id="ARBA00023187"/>
    </source>
</evidence>
<dbReference type="EMBL" id="KN832987">
    <property type="protein sequence ID" value="KIM84529.1"/>
    <property type="molecule type" value="Genomic_DNA"/>
</dbReference>
<comment type="similarity">
    <text evidence="2">Belongs to the SPF27 family.</text>
</comment>
<dbReference type="GO" id="GO:0071013">
    <property type="term" value="C:catalytic step 2 spliceosome"/>
    <property type="evidence" value="ECO:0007669"/>
    <property type="project" value="TreeGrafter"/>
</dbReference>
<accession>A0A0C3FY01</accession>
<dbReference type="STRING" id="765440.A0A0C3FY01"/>
<dbReference type="PANTHER" id="PTHR13296:SF0">
    <property type="entry name" value="PRE-MRNA-SPLICING FACTOR SPF27"/>
    <property type="match status" value="1"/>
</dbReference>
<keyword evidence="6" id="KW-0539">Nucleus</keyword>
<comment type="subcellular location">
    <subcellularLocation>
        <location evidence="1">Nucleus</location>
    </subcellularLocation>
</comment>
<evidence type="ECO:0008006" key="10">
    <source>
        <dbReference type="Google" id="ProtNLM"/>
    </source>
</evidence>